<keyword evidence="1" id="KW-0812">Transmembrane</keyword>
<reference evidence="2 3" key="1">
    <citation type="submission" date="2017-11" db="EMBL/GenBank/DDBJ databases">
        <title>Reclassification of Bisgaard taxon 7 as Conservatibacter flavescens gen. nov., sp. nov.</title>
        <authorList>
            <person name="Christensen H."/>
        </authorList>
    </citation>
    <scope>NUCLEOTIDE SEQUENCE [LARGE SCALE GENOMIC DNA]</scope>
    <source>
        <strain evidence="2 3">7_4</strain>
    </source>
</reference>
<dbReference type="Proteomes" id="UP000229329">
    <property type="component" value="Unassembled WGS sequence"/>
</dbReference>
<dbReference type="AlphaFoldDB" id="A0A2M8RZU3"/>
<dbReference type="PANTHER" id="PTHR38095:SF2">
    <property type="entry name" value="ANAEROBIC DIMETHYL SULFOXIDE REDUCTASE CHAIN C"/>
    <property type="match status" value="1"/>
</dbReference>
<protein>
    <submittedName>
        <fullName evidence="2">Dimethylsulfoxide reductase</fullName>
    </submittedName>
</protein>
<gene>
    <name evidence="2" type="ORF">CVP05_11535</name>
</gene>
<sequence>MEAGLHELPLVIFTVLGQGVAGAFIALSFLLLTQKEVYIQRKAHYAMTVLWVLMAIAFIASTTHLGSPERAFNALNRVGQSGLSNEIATGSLFFATGVAYWLFGIARWLPETWQKNGIIRLLNKISGFLTALWQPILLIVVSLLGIGFVYTMSSLYAIPTVPTWNTVYTPIAFGLTALLVGFTLTICLCQYADIKKEQKGYLALLWLAFIIAIISNYRYYHYLQNVSSAVVNALDLVPELASISIIRLVLLLVGLLLTTLAYRKHTPFLALIGVCCVFIAECLMRILFYGSHMTVGMKALGL</sequence>
<dbReference type="GO" id="GO:0009390">
    <property type="term" value="C:dimethyl sulfoxide reductase complex"/>
    <property type="evidence" value="ECO:0007669"/>
    <property type="project" value="TreeGrafter"/>
</dbReference>
<evidence type="ECO:0000313" key="3">
    <source>
        <dbReference type="Proteomes" id="UP000229329"/>
    </source>
</evidence>
<dbReference type="GO" id="GO:0019645">
    <property type="term" value="P:anaerobic electron transport chain"/>
    <property type="evidence" value="ECO:0007669"/>
    <property type="project" value="InterPro"/>
</dbReference>
<keyword evidence="3" id="KW-1185">Reference proteome</keyword>
<feature type="transmembrane region" description="Helical" evidence="1">
    <location>
        <begin position="201"/>
        <end position="220"/>
    </location>
</feature>
<dbReference type="EMBL" id="PHHA01000034">
    <property type="protein sequence ID" value="PJG84384.1"/>
    <property type="molecule type" value="Genomic_DNA"/>
</dbReference>
<dbReference type="OrthoDB" id="4394845at2"/>
<proteinExistence type="predicted"/>
<dbReference type="GO" id="GO:0005886">
    <property type="term" value="C:plasma membrane"/>
    <property type="evidence" value="ECO:0007669"/>
    <property type="project" value="TreeGrafter"/>
</dbReference>
<dbReference type="PANTHER" id="PTHR38095">
    <property type="entry name" value="ANAEROBIC DIMETHYL SULFOXIDE REDUCTASE CHAIN YNFH"/>
    <property type="match status" value="1"/>
</dbReference>
<organism evidence="2 3">
    <name type="scientific">Conservatibacter flavescens</name>
    <dbReference type="NCBI Taxonomy" id="28161"/>
    <lineage>
        <taxon>Bacteria</taxon>
        <taxon>Pseudomonadati</taxon>
        <taxon>Pseudomonadota</taxon>
        <taxon>Gammaproteobacteria</taxon>
        <taxon>Pasteurellales</taxon>
        <taxon>Pasteurellaceae</taxon>
        <taxon>Conservatibacter</taxon>
    </lineage>
</organism>
<feature type="transmembrane region" description="Helical" evidence="1">
    <location>
        <begin position="12"/>
        <end position="33"/>
    </location>
</feature>
<keyword evidence="1" id="KW-1133">Transmembrane helix</keyword>
<dbReference type="RefSeq" id="WP_100289717.1">
    <property type="nucleotide sequence ID" value="NZ_PHHA01000034.1"/>
</dbReference>
<feature type="transmembrane region" description="Helical" evidence="1">
    <location>
        <begin position="268"/>
        <end position="288"/>
    </location>
</feature>
<dbReference type="Pfam" id="PF04976">
    <property type="entry name" value="DmsC"/>
    <property type="match status" value="1"/>
</dbReference>
<accession>A0A2M8RZU3</accession>
<feature type="transmembrane region" description="Helical" evidence="1">
    <location>
        <begin position="127"/>
        <end position="150"/>
    </location>
</feature>
<feature type="transmembrane region" description="Helical" evidence="1">
    <location>
        <begin position="87"/>
        <end position="106"/>
    </location>
</feature>
<feature type="transmembrane region" description="Helical" evidence="1">
    <location>
        <begin position="240"/>
        <end position="261"/>
    </location>
</feature>
<dbReference type="InterPro" id="IPR007059">
    <property type="entry name" value="DmsC"/>
</dbReference>
<evidence type="ECO:0000256" key="1">
    <source>
        <dbReference type="SAM" id="Phobius"/>
    </source>
</evidence>
<feature type="transmembrane region" description="Helical" evidence="1">
    <location>
        <begin position="45"/>
        <end position="67"/>
    </location>
</feature>
<comment type="caution">
    <text evidence="2">The sequence shown here is derived from an EMBL/GenBank/DDBJ whole genome shotgun (WGS) entry which is preliminary data.</text>
</comment>
<evidence type="ECO:0000313" key="2">
    <source>
        <dbReference type="EMBL" id="PJG84384.1"/>
    </source>
</evidence>
<keyword evidence="1" id="KW-0472">Membrane</keyword>
<dbReference type="GO" id="GO:0009389">
    <property type="term" value="F:dimethyl sulfoxide reductase activity"/>
    <property type="evidence" value="ECO:0007669"/>
    <property type="project" value="TreeGrafter"/>
</dbReference>
<name>A0A2M8RZU3_9PAST</name>
<feature type="transmembrane region" description="Helical" evidence="1">
    <location>
        <begin position="170"/>
        <end position="189"/>
    </location>
</feature>